<dbReference type="AlphaFoldDB" id="A0A6A5V0S8"/>
<evidence type="ECO:0000313" key="2">
    <source>
        <dbReference type="Proteomes" id="UP000800036"/>
    </source>
</evidence>
<protein>
    <recommendedName>
        <fullName evidence="3">F-box domain-containing protein</fullName>
    </recommendedName>
</protein>
<dbReference type="Proteomes" id="UP000800036">
    <property type="component" value="Unassembled WGS sequence"/>
</dbReference>
<keyword evidence="2" id="KW-1185">Reference proteome</keyword>
<gene>
    <name evidence="1" type="ORF">BU23DRAFT_203890</name>
</gene>
<evidence type="ECO:0008006" key="3">
    <source>
        <dbReference type="Google" id="ProtNLM"/>
    </source>
</evidence>
<reference evidence="1" key="1">
    <citation type="journal article" date="2020" name="Stud. Mycol.">
        <title>101 Dothideomycetes genomes: a test case for predicting lifestyles and emergence of pathogens.</title>
        <authorList>
            <person name="Haridas S."/>
            <person name="Albert R."/>
            <person name="Binder M."/>
            <person name="Bloem J."/>
            <person name="Labutti K."/>
            <person name="Salamov A."/>
            <person name="Andreopoulos B."/>
            <person name="Baker S."/>
            <person name="Barry K."/>
            <person name="Bills G."/>
            <person name="Bluhm B."/>
            <person name="Cannon C."/>
            <person name="Castanera R."/>
            <person name="Culley D."/>
            <person name="Daum C."/>
            <person name="Ezra D."/>
            <person name="Gonzalez J."/>
            <person name="Henrissat B."/>
            <person name="Kuo A."/>
            <person name="Liang C."/>
            <person name="Lipzen A."/>
            <person name="Lutzoni F."/>
            <person name="Magnuson J."/>
            <person name="Mondo S."/>
            <person name="Nolan M."/>
            <person name="Ohm R."/>
            <person name="Pangilinan J."/>
            <person name="Park H.-J."/>
            <person name="Ramirez L."/>
            <person name="Alfaro M."/>
            <person name="Sun H."/>
            <person name="Tritt A."/>
            <person name="Yoshinaga Y."/>
            <person name="Zwiers L.-H."/>
            <person name="Turgeon B."/>
            <person name="Goodwin S."/>
            <person name="Spatafora J."/>
            <person name="Crous P."/>
            <person name="Grigoriev I."/>
        </authorList>
    </citation>
    <scope>NUCLEOTIDE SEQUENCE</scope>
    <source>
        <strain evidence="1">CBS 107.79</strain>
    </source>
</reference>
<evidence type="ECO:0000313" key="1">
    <source>
        <dbReference type="EMBL" id="KAF1970851.1"/>
    </source>
</evidence>
<organism evidence="1 2">
    <name type="scientific">Bimuria novae-zelandiae CBS 107.79</name>
    <dbReference type="NCBI Taxonomy" id="1447943"/>
    <lineage>
        <taxon>Eukaryota</taxon>
        <taxon>Fungi</taxon>
        <taxon>Dikarya</taxon>
        <taxon>Ascomycota</taxon>
        <taxon>Pezizomycotina</taxon>
        <taxon>Dothideomycetes</taxon>
        <taxon>Pleosporomycetidae</taxon>
        <taxon>Pleosporales</taxon>
        <taxon>Massarineae</taxon>
        <taxon>Didymosphaeriaceae</taxon>
        <taxon>Bimuria</taxon>
    </lineage>
</organism>
<accession>A0A6A5V0S8</accession>
<proteinExistence type="predicted"/>
<dbReference type="EMBL" id="ML976698">
    <property type="protein sequence ID" value="KAF1970851.1"/>
    <property type="molecule type" value="Genomic_DNA"/>
</dbReference>
<sequence>MDPRSWTPYLPNELWSMVIALLDPLQNWTHLRLTNKFFKQLVEDDFMRRFSTAMMEMKLSVRYKPIYMGRLADSVRFWPTLTFTFGEFTGKGTVVYRSELDNILEDGRENPHKVSERHMQSIAECLPQANHAWNMCKAHRRGPIGEARAGWQLRPRSYLNDWTSIQLTERKVPLLGLEVDVGRREIWWEWMPVYAAYLWWEKKKEEIHADPEARRLAFS</sequence>
<name>A0A6A5V0S8_9PLEO</name>